<dbReference type="PANTHER" id="PTHR24421:SF59">
    <property type="entry name" value="OXYGEN SENSOR HISTIDINE KINASE NREB"/>
    <property type="match status" value="1"/>
</dbReference>
<dbReference type="PANTHER" id="PTHR24421">
    <property type="entry name" value="NITRATE/NITRITE SENSOR PROTEIN NARX-RELATED"/>
    <property type="match status" value="1"/>
</dbReference>
<dbReference type="InterPro" id="IPR011712">
    <property type="entry name" value="Sig_transdc_His_kin_sub3_dim/P"/>
</dbReference>
<keyword evidence="2 7" id="KW-0418">Kinase</keyword>
<evidence type="ECO:0000313" key="6">
    <source>
        <dbReference type="Proteomes" id="UP000675920"/>
    </source>
</evidence>
<feature type="domain" description="Response regulatory" evidence="5">
    <location>
        <begin position="13"/>
        <end position="129"/>
    </location>
</feature>
<dbReference type="Gene3D" id="3.40.50.2300">
    <property type="match status" value="1"/>
</dbReference>
<reference evidence="7" key="4">
    <citation type="journal article" date="2000" name="Trends Biochem. Sci.">
        <title>GHKL, an emergent ATPase/kinase superfamily.</title>
        <authorList>
            <person name="Dutta R."/>
            <person name="Inouye M."/>
        </authorList>
    </citation>
    <scope>NUCLEOTIDE SEQUENCE</scope>
</reference>
<evidence type="ECO:0000256" key="4">
    <source>
        <dbReference type="PROSITE-ProRule" id="PRU00169"/>
    </source>
</evidence>
<dbReference type="InterPro" id="IPR003594">
    <property type="entry name" value="HATPase_dom"/>
</dbReference>
<dbReference type="InterPro" id="IPR050482">
    <property type="entry name" value="Sensor_HK_TwoCompSys"/>
</dbReference>
<evidence type="ECO:0000256" key="2">
    <source>
        <dbReference type="ARBA" id="ARBA00022777"/>
    </source>
</evidence>
<feature type="modified residue" description="4-aspartylphosphate" evidence="4">
    <location>
        <position position="64"/>
    </location>
</feature>
<dbReference type="SUPFAM" id="SSF55874">
    <property type="entry name" value="ATPase domain of HSP90 chaperone/DNA topoisomerase II/histidine kinase"/>
    <property type="match status" value="1"/>
</dbReference>
<dbReference type="Pfam" id="PF00072">
    <property type="entry name" value="Response_reg"/>
    <property type="match status" value="1"/>
</dbReference>
<keyword evidence="1" id="KW-0808">Transferase</keyword>
<organism evidence="6 7">
    <name type="scientific">Derxia gummosa DSM 723</name>
    <dbReference type="NCBI Taxonomy" id="1121388"/>
    <lineage>
        <taxon>Bacteria</taxon>
        <taxon>Pseudomonadati</taxon>
        <taxon>Pseudomonadota</taxon>
        <taxon>Betaproteobacteria</taxon>
        <taxon>Burkholderiales</taxon>
        <taxon>Alcaligenaceae</taxon>
        <taxon>Derxia</taxon>
    </lineage>
</organism>
<keyword evidence="3" id="KW-0902">Two-component regulatory system</keyword>
<accession>A0A8B6X7E6</accession>
<dbReference type="SMART" id="SM00448">
    <property type="entry name" value="REC"/>
    <property type="match status" value="1"/>
</dbReference>
<evidence type="ECO:0000313" key="7">
    <source>
        <dbReference type="RefSeq" id="WP_034410257.1"/>
    </source>
</evidence>
<dbReference type="CDD" id="cd16917">
    <property type="entry name" value="HATPase_UhpB-NarQ-NarX-like"/>
    <property type="match status" value="1"/>
</dbReference>
<evidence type="ECO:0000256" key="3">
    <source>
        <dbReference type="ARBA" id="ARBA00023012"/>
    </source>
</evidence>
<name>A0A8B6X7E6_9BURK</name>
<proteinExistence type="predicted"/>
<reference evidence="7" key="7">
    <citation type="journal article" date="2013" name="Biochem. Soc. Trans.">
        <title>Histidine kinases from bacteria to humans.</title>
        <authorList>
            <person name="Attwood P.V."/>
        </authorList>
    </citation>
    <scope>NUCLEOTIDE SEQUENCE</scope>
</reference>
<dbReference type="InterPro" id="IPR036890">
    <property type="entry name" value="HATPase_C_sf"/>
</dbReference>
<reference evidence="7" key="3">
    <citation type="journal article" date="2000" name="Annu. Rev. Biochem.">
        <title>Two-component signal transduction.</title>
        <authorList>
            <person name="Stock A.M."/>
            <person name="Robinson V.L."/>
            <person name="Goudreau P.N."/>
        </authorList>
    </citation>
    <scope>NUCLEOTIDE SEQUENCE</scope>
</reference>
<reference evidence="7" key="1">
    <citation type="journal article" date="1994" name="Trends Genet.">
        <title>Protein histidine kinases and signal transduction in prokaryotes and eukaryotes.</title>
        <authorList>
            <person name="Alex L.A."/>
            <person name="Simon M.I."/>
        </authorList>
    </citation>
    <scope>NUCLEOTIDE SEQUENCE</scope>
</reference>
<dbReference type="EC" id="2.7.13.3" evidence="7"/>
<dbReference type="InterPro" id="IPR001789">
    <property type="entry name" value="Sig_transdc_resp-reg_receiver"/>
</dbReference>
<dbReference type="GO" id="GO:0016020">
    <property type="term" value="C:membrane"/>
    <property type="evidence" value="ECO:0007669"/>
    <property type="project" value="InterPro"/>
</dbReference>
<dbReference type="RefSeq" id="WP_034410257.1">
    <property type="nucleotide sequence ID" value="NZ_AXWS01000007.1"/>
</dbReference>
<dbReference type="CDD" id="cd00156">
    <property type="entry name" value="REC"/>
    <property type="match status" value="1"/>
</dbReference>
<evidence type="ECO:0000259" key="5">
    <source>
        <dbReference type="PROSITE" id="PS50110"/>
    </source>
</evidence>
<reference evidence="7" key="2">
    <citation type="journal article" date="1999" name="Curr. Biol.">
        <title>Signal transduction: Gyrating protein kinases.</title>
        <authorList>
            <person name="Stock J."/>
        </authorList>
    </citation>
    <scope>NUCLEOTIDE SEQUENCE</scope>
</reference>
<sequence length="376" mass="40443">MDKAKETSHRALRVLVVEDSEIDYNFLVATLARAHALGDACRVETREQMQAALAEGGWDIVVSDHNLPNFSSFGALDTLRESGLDLPFVIVSGQIGEESAVEAMRAGADDYLLKDRLARLVPAIEAAMARAAARREARDSARALAESERKLSSMTAHMAHLAERERAAMARDLHDEVGGSLAALNFQLAALRPRVAADPESAIIVEHMASQVDSAIGSLQRMMSQLHPTILDDGLVPALEWQAREFSRRTGIATSFRSNHEDISLPPAVANAAYHVCQEALTNVMKHSRATSAHVELFIDADNLTLEIGDNGQGVQPDQPSSHHAHFGIVGMRERARHLGGWFELSTSPGGTCVMLSLPLGEPGAGDAAADMAGEP</sequence>
<dbReference type="AlphaFoldDB" id="A0A8B6X7E6"/>
<evidence type="ECO:0000256" key="1">
    <source>
        <dbReference type="ARBA" id="ARBA00022679"/>
    </source>
</evidence>
<dbReference type="SMART" id="SM00387">
    <property type="entry name" value="HATPase_c"/>
    <property type="match status" value="1"/>
</dbReference>
<reference evidence="7" key="9">
    <citation type="journal article" date="2019" name="Annu. Rev. Microbiol.">
        <title>Structural Basis of Response Regulator Function.</title>
        <authorList>
            <person name="Gao R."/>
            <person name="Bouillet S."/>
            <person name="Stock A.M."/>
        </authorList>
    </citation>
    <scope>NUCLEOTIDE SEQUENCE</scope>
</reference>
<reference evidence="7" key="5">
    <citation type="journal article" date="2006" name="J. Bacteriol.">
        <title>Structural classification of bacterial response regulators: diversity of output domains and domain combinations.</title>
        <authorList>
            <person name="Galperin M.Y."/>
        </authorList>
    </citation>
    <scope>NUCLEOTIDE SEQUENCE</scope>
</reference>
<reference evidence="7" key="10">
    <citation type="submission" date="2025-08" db="UniProtKB">
        <authorList>
            <consortium name="RefSeq"/>
        </authorList>
    </citation>
    <scope>IDENTIFICATION</scope>
</reference>
<dbReference type="InterPro" id="IPR011006">
    <property type="entry name" value="CheY-like_superfamily"/>
</dbReference>
<reference evidence="7" key="6">
    <citation type="journal article" date="2010" name="Curr. Opin. Microbiol.">
        <title>Diversity of structure and function of response regulator output domains.</title>
        <authorList>
            <person name="Galperin M.Y."/>
        </authorList>
    </citation>
    <scope>NUCLEOTIDE SEQUENCE</scope>
</reference>
<keyword evidence="6" id="KW-1185">Reference proteome</keyword>
<keyword evidence="4" id="KW-0597">Phosphoprotein</keyword>
<dbReference type="Pfam" id="PF07730">
    <property type="entry name" value="HisKA_3"/>
    <property type="match status" value="1"/>
</dbReference>
<dbReference type="Gene3D" id="3.30.565.10">
    <property type="entry name" value="Histidine kinase-like ATPase, C-terminal domain"/>
    <property type="match status" value="1"/>
</dbReference>
<dbReference type="Pfam" id="PF02518">
    <property type="entry name" value="HATPase_c"/>
    <property type="match status" value="1"/>
</dbReference>
<dbReference type="Gene3D" id="1.20.5.1930">
    <property type="match status" value="1"/>
</dbReference>
<dbReference type="GO" id="GO:0046983">
    <property type="term" value="F:protein dimerization activity"/>
    <property type="evidence" value="ECO:0007669"/>
    <property type="project" value="InterPro"/>
</dbReference>
<dbReference type="SUPFAM" id="SSF52172">
    <property type="entry name" value="CheY-like"/>
    <property type="match status" value="1"/>
</dbReference>
<dbReference type="Proteomes" id="UP000675920">
    <property type="component" value="Unplaced"/>
</dbReference>
<reference evidence="7" key="8">
    <citation type="journal article" date="2015" name="Nucleic Acids Res.">
        <title>P2CS: updates of the prokaryotic two-component systems database.</title>
        <authorList>
            <person name="Ortet P."/>
            <person name="Whitworth D.E."/>
            <person name="Santaella C."/>
            <person name="Achouak W."/>
            <person name="Barakat M."/>
        </authorList>
    </citation>
    <scope>NUCLEOTIDE SEQUENCE</scope>
</reference>
<dbReference type="GO" id="GO:0000155">
    <property type="term" value="F:phosphorelay sensor kinase activity"/>
    <property type="evidence" value="ECO:0007669"/>
    <property type="project" value="InterPro"/>
</dbReference>
<protein>
    <submittedName>
        <fullName evidence="7">Hybrid sensor histidine kinase/response regulator</fullName>
        <ecNumber evidence="7">2.7.13.3</ecNumber>
    </submittedName>
</protein>
<dbReference type="PROSITE" id="PS50110">
    <property type="entry name" value="RESPONSE_REGULATORY"/>
    <property type="match status" value="1"/>
</dbReference>